<evidence type="ECO:0000256" key="6">
    <source>
        <dbReference type="ARBA" id="ARBA00023029"/>
    </source>
</evidence>
<feature type="domain" description="Topo IA-type catalytic" evidence="11">
    <location>
        <begin position="167"/>
        <end position="589"/>
    </location>
</feature>
<dbReference type="InterPro" id="IPR013497">
    <property type="entry name" value="Topo_IA_cen"/>
</dbReference>
<dbReference type="PROSITE" id="PS52039">
    <property type="entry name" value="TOPO_IA_2"/>
    <property type="match status" value="1"/>
</dbReference>
<gene>
    <name evidence="9" type="primary">topA</name>
    <name evidence="12" type="ORF">ENU14_00835</name>
</gene>
<dbReference type="InterPro" id="IPR003602">
    <property type="entry name" value="Topo_IA_DNA-bd_dom"/>
</dbReference>
<name>A0A7C4H8I8_STAMA</name>
<feature type="active site" description="O-(5'-phospho-DNA)-tyrosine intermediate" evidence="9">
    <location>
        <position position="329"/>
    </location>
</feature>
<keyword evidence="3" id="KW-0479">Metal-binding</keyword>
<keyword evidence="6 9" id="KW-0799">Topoisomerase</keyword>
<keyword evidence="5" id="KW-0460">Magnesium</keyword>
<dbReference type="SUPFAM" id="SSF56712">
    <property type="entry name" value="Prokaryotic type I DNA topoisomerase"/>
    <property type="match status" value="1"/>
</dbReference>
<organism evidence="12">
    <name type="scientific">Staphylothermus marinus</name>
    <dbReference type="NCBI Taxonomy" id="2280"/>
    <lineage>
        <taxon>Archaea</taxon>
        <taxon>Thermoproteota</taxon>
        <taxon>Thermoprotei</taxon>
        <taxon>Desulfurococcales</taxon>
        <taxon>Desulfurococcaceae</taxon>
        <taxon>Staphylothermus</taxon>
    </lineage>
</organism>
<dbReference type="PROSITE" id="PS00396">
    <property type="entry name" value="TOPO_IA_1"/>
    <property type="match status" value="1"/>
</dbReference>
<dbReference type="AlphaFoldDB" id="A0A7C4H8I8"/>
<dbReference type="GO" id="GO:0006265">
    <property type="term" value="P:DNA topological change"/>
    <property type="evidence" value="ECO:0007669"/>
    <property type="project" value="UniProtKB-UniRule"/>
</dbReference>
<keyword evidence="7 9" id="KW-0238">DNA-binding</keyword>
<dbReference type="EC" id="5.6.2.1" evidence="9"/>
<feature type="domain" description="Toprim" evidence="10">
    <location>
        <begin position="18"/>
        <end position="156"/>
    </location>
</feature>
<dbReference type="Gene3D" id="1.10.290.10">
    <property type="entry name" value="Topoisomerase I, domain 4"/>
    <property type="match status" value="1"/>
</dbReference>
<dbReference type="InterPro" id="IPR013824">
    <property type="entry name" value="Topo_IA_cen_sub1"/>
</dbReference>
<dbReference type="SMART" id="SM00437">
    <property type="entry name" value="TOP1Ac"/>
    <property type="match status" value="1"/>
</dbReference>
<comment type="caution">
    <text evidence="12">The sequence shown here is derived from an EMBL/GenBank/DDBJ whole genome shotgun (WGS) entry which is preliminary data.</text>
</comment>
<evidence type="ECO:0000256" key="5">
    <source>
        <dbReference type="ARBA" id="ARBA00022842"/>
    </source>
</evidence>
<dbReference type="Gene3D" id="1.10.460.10">
    <property type="entry name" value="Topoisomerase I, domain 2"/>
    <property type="match status" value="1"/>
</dbReference>
<evidence type="ECO:0000256" key="3">
    <source>
        <dbReference type="ARBA" id="ARBA00022723"/>
    </source>
</evidence>
<feature type="region of interest" description="Interaction with DNA" evidence="9">
    <location>
        <begin position="207"/>
        <end position="212"/>
    </location>
</feature>
<evidence type="ECO:0000256" key="2">
    <source>
        <dbReference type="ARBA" id="ARBA00009446"/>
    </source>
</evidence>
<dbReference type="Pfam" id="PF01751">
    <property type="entry name" value="Toprim"/>
    <property type="match status" value="1"/>
</dbReference>
<dbReference type="GO" id="GO:0046872">
    <property type="term" value="F:metal ion binding"/>
    <property type="evidence" value="ECO:0007669"/>
    <property type="project" value="UniProtKB-KW"/>
</dbReference>
<dbReference type="Pfam" id="PF01131">
    <property type="entry name" value="Topoisom_bac"/>
    <property type="match status" value="1"/>
</dbReference>
<feature type="site" description="Interaction with DNA" evidence="9">
    <location>
        <position position="68"/>
    </location>
</feature>
<feature type="site" description="Interaction with DNA" evidence="9">
    <location>
        <position position="331"/>
    </location>
</feature>
<dbReference type="GO" id="GO:0006281">
    <property type="term" value="P:DNA repair"/>
    <property type="evidence" value="ECO:0007669"/>
    <property type="project" value="TreeGrafter"/>
</dbReference>
<evidence type="ECO:0000259" key="11">
    <source>
        <dbReference type="PROSITE" id="PS52039"/>
    </source>
</evidence>
<dbReference type="InterPro" id="IPR023406">
    <property type="entry name" value="Topo_IA_AS"/>
</dbReference>
<dbReference type="PRINTS" id="PR00417">
    <property type="entry name" value="PRTPISMRASEI"/>
</dbReference>
<evidence type="ECO:0000259" key="10">
    <source>
        <dbReference type="PROSITE" id="PS50880"/>
    </source>
</evidence>
<dbReference type="InterPro" id="IPR006171">
    <property type="entry name" value="TOPRIM_dom"/>
</dbReference>
<dbReference type="GO" id="GO:0003917">
    <property type="term" value="F:DNA topoisomerase type I (single strand cut, ATP-independent) activity"/>
    <property type="evidence" value="ECO:0007669"/>
    <property type="project" value="UniProtKB-UniRule"/>
</dbReference>
<evidence type="ECO:0000256" key="1">
    <source>
        <dbReference type="ARBA" id="ARBA00000213"/>
    </source>
</evidence>
<sequence>MEKTGFAKEISIWDLKGKIVIIAEKPKAASKIAPALSPKYNVYKLYGVPYYVINTGYSHIYIVPAAGHLYGLDTSISGYPVFEYDWKPIYEIDRNAKHTYYFLKTIEKLCSEADYYVNACDYDIEGSVIGYLIIKFHGNIEKSFRAKFSSLAYEELRESFRRLNRLDWEMIEAGLCRHELDWLWGINISRALMNAVREVSNKKIVLSAGRVQTPTLKYVVDNNISRNLFIPIPQYTLSVTIIKDGKEFRLDYAGSTIETRDEAENLIKILNTDKLLLVTDYREEVVNYNPLPAFNLGDLQSEAARIYGFSPYKTQSIAEKLYLEALISYPRTNSQKLPPSINYRVIVESLGKIDRYRNLVRELLAETHGYLKPVQGVKEDPAHPAIYPTGNIPSNLSVDEWKIYDLITRRFLAAFASKAVVERRHVVFKHSDSYKLVFQTSGQKVIIQGWLKYYPFITIEERIIPKFRVGERVIVSNAEFKRIFTKPPERISKIKLLKWMESVEIGTESTRARIIELLFKRKYLRNTSRGAEATDIGLGVIEVLSEYFPELTSVELTRFFEKEMEKIRNGFKNRNEVIEEARNTIKKLLSRFDDKKIELGQLLCLRLGLLKTKNKCILCNREVYNRNLCKYHYLAFEEIKKQYLVWKNRERVDYKQYISILKRLNSTGRWIKEVLNILDNIQ</sequence>
<comment type="catalytic activity">
    <reaction evidence="1 9">
        <text>ATP-independent breakage of single-stranded DNA, followed by passage and rejoining.</text>
        <dbReference type="EC" id="5.6.2.1"/>
    </reaction>
</comment>
<dbReference type="HAMAP" id="MF_00952">
    <property type="entry name" value="Topoisom_1_prok"/>
    <property type="match status" value="1"/>
</dbReference>
<dbReference type="InterPro" id="IPR013825">
    <property type="entry name" value="Topo_IA_cen_sub2"/>
</dbReference>
<reference evidence="12" key="1">
    <citation type="journal article" date="2020" name="mSystems">
        <title>Genome- and Community-Level Interaction Insights into Carbon Utilization and Element Cycling Functions of Hydrothermarchaeota in Hydrothermal Sediment.</title>
        <authorList>
            <person name="Zhou Z."/>
            <person name="Liu Y."/>
            <person name="Xu W."/>
            <person name="Pan J."/>
            <person name="Luo Z.H."/>
            <person name="Li M."/>
        </authorList>
    </citation>
    <scope>NUCLEOTIDE SEQUENCE [LARGE SCALE GENOMIC DNA]</scope>
    <source>
        <strain evidence="12">SpSt-642</strain>
    </source>
</reference>
<dbReference type="PANTHER" id="PTHR11390:SF26">
    <property type="entry name" value="DNA TOPOISOMERASE 1"/>
    <property type="match status" value="1"/>
</dbReference>
<evidence type="ECO:0000256" key="7">
    <source>
        <dbReference type="ARBA" id="ARBA00023125"/>
    </source>
</evidence>
<comment type="caution">
    <text evidence="9">Lacks conserved residue(s) required for the propagation of feature annotation.</text>
</comment>
<dbReference type="CDD" id="cd00186">
    <property type="entry name" value="TOP1Ac"/>
    <property type="match status" value="1"/>
</dbReference>
<dbReference type="SMART" id="SM00493">
    <property type="entry name" value="TOPRIM"/>
    <property type="match status" value="1"/>
</dbReference>
<dbReference type="NCBIfam" id="NF004438">
    <property type="entry name" value="PRK05776.1"/>
    <property type="match status" value="1"/>
</dbReference>
<comment type="similarity">
    <text evidence="2 9">Belongs to the type IA topoisomerase family.</text>
</comment>
<dbReference type="PANTHER" id="PTHR11390">
    <property type="entry name" value="PROKARYOTIC DNA TOPOISOMERASE"/>
    <property type="match status" value="1"/>
</dbReference>
<proteinExistence type="inferred from homology"/>
<feature type="site" description="Interaction with DNA" evidence="9">
    <location>
        <position position="521"/>
    </location>
</feature>
<dbReference type="NCBIfam" id="TIGR01057">
    <property type="entry name" value="topA_arch"/>
    <property type="match status" value="1"/>
</dbReference>
<dbReference type="InterPro" id="IPR023405">
    <property type="entry name" value="Topo_IA_core_domain"/>
</dbReference>
<keyword evidence="4" id="KW-0862">Zinc</keyword>
<feature type="site" description="Interaction with DNA" evidence="9">
    <location>
        <position position="177"/>
    </location>
</feature>
<dbReference type="SMART" id="SM00436">
    <property type="entry name" value="TOP1Bc"/>
    <property type="match status" value="1"/>
</dbReference>
<comment type="subunit">
    <text evidence="9">Monomer.</text>
</comment>
<dbReference type="Gene3D" id="2.70.20.10">
    <property type="entry name" value="Topoisomerase I, domain 3"/>
    <property type="match status" value="1"/>
</dbReference>
<dbReference type="Gene3D" id="3.40.50.140">
    <property type="match status" value="1"/>
</dbReference>
<accession>A0A7C4H8I8</accession>
<dbReference type="InterPro" id="IPR013826">
    <property type="entry name" value="Topo_IA_cen_sub3"/>
</dbReference>
<dbReference type="GO" id="GO:0006310">
    <property type="term" value="P:DNA recombination"/>
    <property type="evidence" value="ECO:0007669"/>
    <property type="project" value="TreeGrafter"/>
</dbReference>
<dbReference type="InterPro" id="IPR003601">
    <property type="entry name" value="Topo_IA_2"/>
</dbReference>
<dbReference type="EMBL" id="DTBJ01000011">
    <property type="protein sequence ID" value="HGM58126.1"/>
    <property type="molecule type" value="Genomic_DNA"/>
</dbReference>
<evidence type="ECO:0000313" key="12">
    <source>
        <dbReference type="EMBL" id="HGM58126.1"/>
    </source>
</evidence>
<evidence type="ECO:0000256" key="4">
    <source>
        <dbReference type="ARBA" id="ARBA00022833"/>
    </source>
</evidence>
<evidence type="ECO:0000256" key="9">
    <source>
        <dbReference type="HAMAP-Rule" id="MF_00952"/>
    </source>
</evidence>
<dbReference type="InterPro" id="IPR005739">
    <property type="entry name" value="TopoI_arch"/>
</dbReference>
<dbReference type="PROSITE" id="PS50880">
    <property type="entry name" value="TOPRIM"/>
    <property type="match status" value="1"/>
</dbReference>
<keyword evidence="8 9" id="KW-0413">Isomerase</keyword>
<dbReference type="GO" id="GO:0003677">
    <property type="term" value="F:DNA binding"/>
    <property type="evidence" value="ECO:0007669"/>
    <property type="project" value="UniProtKB-KW"/>
</dbReference>
<feature type="site" description="Interaction with DNA" evidence="9">
    <location>
        <position position="181"/>
    </location>
</feature>
<protein>
    <recommendedName>
        <fullName evidence="9">DNA topoisomerase 1</fullName>
        <ecNumber evidence="9">5.6.2.1</ecNumber>
    </recommendedName>
    <alternativeName>
        <fullName evidence="9">DNA topoisomerase I</fullName>
    </alternativeName>
</protein>
<dbReference type="InterPro" id="IPR000380">
    <property type="entry name" value="Topo_IA"/>
</dbReference>
<comment type="function">
    <text evidence="9">Releases the supercoiling and torsional tension of DNA, which is introduced during the DNA replication and transcription, by transiently cleaving and rejoining one strand of the DNA duplex. Introduces a single-strand break via transesterification at a target site in duplex DNA. The scissile phosphodiester is attacked by the catalytic tyrosine of the enzyme, resulting in the formation of a DNA-(5'-phosphotyrosyl)-enzyme intermediate and the expulsion of a 3'-OH DNA strand. The free DNA strand then undergoes passage around the unbroken strand, thus removing DNA supercoils. Finally, in the religation step, the DNA 3'-OH attacks the covalent intermediate to expel the active-site tyrosine and restore the DNA phosphodiester backbone.</text>
</comment>
<dbReference type="InterPro" id="IPR028612">
    <property type="entry name" value="Topoisom_1_IA"/>
</dbReference>
<evidence type="ECO:0000256" key="8">
    <source>
        <dbReference type="ARBA" id="ARBA00023235"/>
    </source>
</evidence>